<evidence type="ECO:0000256" key="3">
    <source>
        <dbReference type="ARBA" id="ARBA00022801"/>
    </source>
</evidence>
<evidence type="ECO:0000259" key="6">
    <source>
        <dbReference type="SMART" id="SM00479"/>
    </source>
</evidence>
<feature type="region of interest" description="Disordered" evidence="5">
    <location>
        <begin position="508"/>
        <end position="538"/>
    </location>
</feature>
<accession>A0A2B7X2G2</accession>
<evidence type="ECO:0000313" key="7">
    <source>
        <dbReference type="EMBL" id="PGH02878.1"/>
    </source>
</evidence>
<keyword evidence="8" id="KW-1185">Reference proteome</keyword>
<dbReference type="GO" id="GO:0003676">
    <property type="term" value="F:nucleic acid binding"/>
    <property type="evidence" value="ECO:0007669"/>
    <property type="project" value="InterPro"/>
</dbReference>
<dbReference type="Proteomes" id="UP000224634">
    <property type="component" value="Unassembled WGS sequence"/>
</dbReference>
<dbReference type="SUPFAM" id="SSF53098">
    <property type="entry name" value="Ribonuclease H-like"/>
    <property type="match status" value="1"/>
</dbReference>
<keyword evidence="2" id="KW-0540">Nuclease</keyword>
<feature type="compositionally biased region" description="Polar residues" evidence="5">
    <location>
        <begin position="510"/>
        <end position="527"/>
    </location>
</feature>
<dbReference type="InterPro" id="IPR036397">
    <property type="entry name" value="RNaseH_sf"/>
</dbReference>
<dbReference type="InterPro" id="IPR012337">
    <property type="entry name" value="RNaseH-like_sf"/>
</dbReference>
<protein>
    <recommendedName>
        <fullName evidence="6">Exonuclease domain-containing protein</fullName>
    </recommendedName>
</protein>
<dbReference type="PANTHER" id="PTHR12801">
    <property type="entry name" value="RNA EXONUCLEASE REXO1 / RECO3 FAMILY MEMBER-RELATED"/>
    <property type="match status" value="1"/>
</dbReference>
<feature type="domain" description="Exonuclease" evidence="6">
    <location>
        <begin position="445"/>
        <end position="640"/>
    </location>
</feature>
<keyword evidence="4" id="KW-0269">Exonuclease</keyword>
<feature type="compositionally biased region" description="Low complexity" evidence="5">
    <location>
        <begin position="140"/>
        <end position="162"/>
    </location>
</feature>
<evidence type="ECO:0000256" key="1">
    <source>
        <dbReference type="ARBA" id="ARBA00006357"/>
    </source>
</evidence>
<feature type="compositionally biased region" description="Polar residues" evidence="5">
    <location>
        <begin position="112"/>
        <end position="121"/>
    </location>
</feature>
<dbReference type="CDD" id="cd06145">
    <property type="entry name" value="REX1_like"/>
    <property type="match status" value="1"/>
</dbReference>
<dbReference type="OrthoDB" id="3996471at2759"/>
<reference evidence="7 8" key="1">
    <citation type="submission" date="2017-10" db="EMBL/GenBank/DDBJ databases">
        <title>Comparative genomics in systemic dimorphic fungi from Ajellomycetaceae.</title>
        <authorList>
            <person name="Munoz J.F."/>
            <person name="Mcewen J.G."/>
            <person name="Clay O.K."/>
            <person name="Cuomo C.A."/>
        </authorList>
    </citation>
    <scope>NUCLEOTIDE SEQUENCE [LARGE SCALE GENOMIC DNA]</scope>
    <source>
        <strain evidence="7 8">UAMH7299</strain>
    </source>
</reference>
<feature type="compositionally biased region" description="Basic and acidic residues" evidence="5">
    <location>
        <begin position="84"/>
        <end position="95"/>
    </location>
</feature>
<gene>
    <name evidence="7" type="ORF">AJ80_08776</name>
</gene>
<dbReference type="PANTHER" id="PTHR12801:SF112">
    <property type="entry name" value="RNA EXONUCLEASE 3"/>
    <property type="match status" value="1"/>
</dbReference>
<name>A0A2B7X2G2_POLH7</name>
<dbReference type="STRING" id="1447883.A0A2B7X2G2"/>
<dbReference type="AlphaFoldDB" id="A0A2B7X2G2"/>
<dbReference type="Gene3D" id="3.30.420.10">
    <property type="entry name" value="Ribonuclease H-like superfamily/Ribonuclease H"/>
    <property type="match status" value="1"/>
</dbReference>
<dbReference type="GO" id="GO:0004527">
    <property type="term" value="F:exonuclease activity"/>
    <property type="evidence" value="ECO:0007669"/>
    <property type="project" value="UniProtKB-KW"/>
</dbReference>
<evidence type="ECO:0000256" key="5">
    <source>
        <dbReference type="SAM" id="MobiDB-lite"/>
    </source>
</evidence>
<evidence type="ECO:0000256" key="4">
    <source>
        <dbReference type="ARBA" id="ARBA00022839"/>
    </source>
</evidence>
<dbReference type="InterPro" id="IPR047021">
    <property type="entry name" value="REXO1/3/4-like"/>
</dbReference>
<dbReference type="InterPro" id="IPR034922">
    <property type="entry name" value="REX1-like_exo"/>
</dbReference>
<dbReference type="InterPro" id="IPR013520">
    <property type="entry name" value="Ribonucl_H"/>
</dbReference>
<evidence type="ECO:0000256" key="2">
    <source>
        <dbReference type="ARBA" id="ARBA00022722"/>
    </source>
</evidence>
<proteinExistence type="inferred from homology"/>
<keyword evidence="3" id="KW-0378">Hydrolase</keyword>
<sequence length="692" mass="75816">MTMFTPLGLFVGVPCPEDDHCSLMNCIFQHTSKECAPTALRPLTPVIPPETLATDAEEPLRKRRRIDEAVDGSPSQAEVAVNKAEQRDQKNESSKEPTPNTDMKPSPKDMQNLRSVSNTVSPPRVKRSLSIPTSETKSKAPQQPAAPAAATPAPVAPKAPRAMTTPIRRQVKKESLNPRHLSKPPAAHAVRTAILVKLHEAMVSLNTQVAKSIDKSKKKALMLSPDELISMALDEEEKVAKENPSIYSNIVKLRITKLRKMTMPDWEKNVVAFLKLTPTTSQSQKTNNEVISTGLEPNEEIAVLTKFFASPENLAKAEFITSVPPDERVSAARSGAETAQGWEQCDRCKGRFQVFPGRREDGLLATGGPCTYHHAKPMLPQRQRTDHITGHKEAYYPCCNETVGTSSGCTKASWHVFKLSDPNRLAAIMQFQETPRQPGKGAKLPPVCFDCEMGYTTLGLELIRLTAVSWPQGKTLIDVLVRPIGEVLDFNTRYSGVHPEQFAKAIPYSTKANNKSKPTPADQASNTSSSQSQPPLQVVDSPTAARTLLFDHLQPETPLIGHAINNDLNACRIIHPTIVDTVFLYPHPRGLPIRFALRTLAKRFLDRAIQATGGSQGHDSMEDARATGDLVRVKVRETWKGLQRLGWRIKGGELVAPVDASSMGWQRQQGNIGVVGSGVLGYGAGVKRKDTG</sequence>
<feature type="compositionally biased region" description="Low complexity" evidence="5">
    <location>
        <begin position="528"/>
        <end position="538"/>
    </location>
</feature>
<feature type="region of interest" description="Disordered" evidence="5">
    <location>
        <begin position="43"/>
        <end position="166"/>
    </location>
</feature>
<comment type="similarity">
    <text evidence="1">Belongs to the REXO1/REXO3 family.</text>
</comment>
<evidence type="ECO:0000313" key="8">
    <source>
        <dbReference type="Proteomes" id="UP000224634"/>
    </source>
</evidence>
<organism evidence="7 8">
    <name type="scientific">Polytolypa hystricis (strain UAMH7299)</name>
    <dbReference type="NCBI Taxonomy" id="1447883"/>
    <lineage>
        <taxon>Eukaryota</taxon>
        <taxon>Fungi</taxon>
        <taxon>Dikarya</taxon>
        <taxon>Ascomycota</taxon>
        <taxon>Pezizomycotina</taxon>
        <taxon>Eurotiomycetes</taxon>
        <taxon>Eurotiomycetidae</taxon>
        <taxon>Onygenales</taxon>
        <taxon>Onygenales incertae sedis</taxon>
        <taxon>Polytolypa</taxon>
    </lineage>
</organism>
<comment type="caution">
    <text evidence="7">The sequence shown here is derived from an EMBL/GenBank/DDBJ whole genome shotgun (WGS) entry which is preliminary data.</text>
</comment>
<dbReference type="GO" id="GO:0005634">
    <property type="term" value="C:nucleus"/>
    <property type="evidence" value="ECO:0007669"/>
    <property type="project" value="TreeGrafter"/>
</dbReference>
<dbReference type="EMBL" id="PDNA01000217">
    <property type="protein sequence ID" value="PGH02878.1"/>
    <property type="molecule type" value="Genomic_DNA"/>
</dbReference>
<dbReference type="SMART" id="SM00479">
    <property type="entry name" value="EXOIII"/>
    <property type="match status" value="1"/>
</dbReference>